<sequence>MSGATSSIPPDLVAFYRAWRTSQSADAQQPAEYPYPYPAPAQQPQPPQPQTLQRPVPPETQVPPQLSQPVYSPFISQQRQNSQARTQPGRNPASRGPLDPQQIIEEISAMNLKLNRMMEAQASANVKLSEILSRTTAGDLQEMKNTLGRFNDWGKSILGTLTSSLGQGSAPTNPPSSAPQQPNFTHGPNLPSYQASNPPQHVQAGNAYTAPPPQTGEPYSQEFPYDNLNMESFFTGSA</sequence>
<proteinExistence type="predicted"/>
<feature type="compositionally biased region" description="Polar residues" evidence="1">
    <location>
        <begin position="161"/>
        <end position="171"/>
    </location>
</feature>
<feature type="compositionally biased region" description="Polar residues" evidence="1">
    <location>
        <begin position="178"/>
        <end position="200"/>
    </location>
</feature>
<feature type="compositionally biased region" description="Polar residues" evidence="1">
    <location>
        <begin position="229"/>
        <end position="238"/>
    </location>
</feature>
<organism evidence="2 3">
    <name type="scientific">Phialocephala subalpina</name>
    <dbReference type="NCBI Taxonomy" id="576137"/>
    <lineage>
        <taxon>Eukaryota</taxon>
        <taxon>Fungi</taxon>
        <taxon>Dikarya</taxon>
        <taxon>Ascomycota</taxon>
        <taxon>Pezizomycotina</taxon>
        <taxon>Leotiomycetes</taxon>
        <taxon>Helotiales</taxon>
        <taxon>Mollisiaceae</taxon>
        <taxon>Phialocephala</taxon>
        <taxon>Phialocephala fortinii species complex</taxon>
    </lineage>
</organism>
<gene>
    <name evidence="2" type="ORF">PAC_15211</name>
</gene>
<feature type="region of interest" description="Disordered" evidence="1">
    <location>
        <begin position="21"/>
        <end position="102"/>
    </location>
</feature>
<feature type="compositionally biased region" description="Pro residues" evidence="1">
    <location>
        <begin position="33"/>
        <end position="61"/>
    </location>
</feature>
<dbReference type="AlphaFoldDB" id="A0A1L7XJT3"/>
<dbReference type="Proteomes" id="UP000184330">
    <property type="component" value="Unassembled WGS sequence"/>
</dbReference>
<accession>A0A1L7XJT3</accession>
<evidence type="ECO:0000313" key="2">
    <source>
        <dbReference type="EMBL" id="CZR65311.1"/>
    </source>
</evidence>
<feature type="region of interest" description="Disordered" evidence="1">
    <location>
        <begin position="161"/>
        <end position="238"/>
    </location>
</feature>
<reference evidence="2 3" key="1">
    <citation type="submission" date="2016-03" db="EMBL/GenBank/DDBJ databases">
        <authorList>
            <person name="Ploux O."/>
        </authorList>
    </citation>
    <scope>NUCLEOTIDE SEQUENCE [LARGE SCALE GENOMIC DNA]</scope>
    <source>
        <strain evidence="2 3">UAMH 11012</strain>
    </source>
</reference>
<name>A0A1L7XJT3_9HELO</name>
<feature type="compositionally biased region" description="Polar residues" evidence="1">
    <location>
        <begin position="62"/>
        <end position="89"/>
    </location>
</feature>
<dbReference type="EMBL" id="FJOG01000030">
    <property type="protein sequence ID" value="CZR65311.1"/>
    <property type="molecule type" value="Genomic_DNA"/>
</dbReference>
<keyword evidence="3" id="KW-1185">Reference proteome</keyword>
<protein>
    <submittedName>
        <fullName evidence="2">Uncharacterized protein</fullName>
    </submittedName>
</protein>
<evidence type="ECO:0000256" key="1">
    <source>
        <dbReference type="SAM" id="MobiDB-lite"/>
    </source>
</evidence>
<evidence type="ECO:0000313" key="3">
    <source>
        <dbReference type="Proteomes" id="UP000184330"/>
    </source>
</evidence>